<name>A0A1I3XKP9_9HYPH</name>
<dbReference type="Proteomes" id="UP000323300">
    <property type="component" value="Unassembled WGS sequence"/>
</dbReference>
<organism evidence="1 2">
    <name type="scientific">Neomesorhizobium albiziae</name>
    <dbReference type="NCBI Taxonomy" id="335020"/>
    <lineage>
        <taxon>Bacteria</taxon>
        <taxon>Pseudomonadati</taxon>
        <taxon>Pseudomonadota</taxon>
        <taxon>Alphaproteobacteria</taxon>
        <taxon>Hyphomicrobiales</taxon>
        <taxon>Phyllobacteriaceae</taxon>
        <taxon>Neomesorhizobium</taxon>
    </lineage>
</organism>
<evidence type="ECO:0000313" key="2">
    <source>
        <dbReference type="Proteomes" id="UP000323300"/>
    </source>
</evidence>
<evidence type="ECO:0000313" key="1">
    <source>
        <dbReference type="EMBL" id="SFK20123.1"/>
    </source>
</evidence>
<accession>A0A1I3XKP9</accession>
<dbReference type="EMBL" id="FOSL01000003">
    <property type="protein sequence ID" value="SFK20123.1"/>
    <property type="molecule type" value="Genomic_DNA"/>
</dbReference>
<proteinExistence type="predicted"/>
<dbReference type="AlphaFoldDB" id="A0A1I3XKP9"/>
<gene>
    <name evidence="1" type="ORF">SAMN04488498_103327</name>
</gene>
<protein>
    <submittedName>
        <fullName evidence="1">Uncharacterized protein</fullName>
    </submittedName>
</protein>
<sequence length="112" mass="12493">MASKLSTRMHAAESRLAKRCHRCDGDGFLLIEPSDMRSDMNIANAKVRLSDGRSSPALGWMNPYLYPHVVAAGVELPQIEAYEYECQRCLGSGEIRWGRGKSLPPVGLMRAW</sequence>
<keyword evidence="2" id="KW-1185">Reference proteome</keyword>
<reference evidence="1 2" key="1">
    <citation type="submission" date="2016-10" db="EMBL/GenBank/DDBJ databases">
        <authorList>
            <person name="Varghese N."/>
            <person name="Submissions S."/>
        </authorList>
    </citation>
    <scope>NUCLEOTIDE SEQUENCE [LARGE SCALE GENOMIC DNA]</scope>
    <source>
        <strain evidence="1 2">DSM 21822</strain>
    </source>
</reference>